<dbReference type="Gene3D" id="3.40.50.1700">
    <property type="entry name" value="Glycoside hydrolase family 3 C-terminal domain"/>
    <property type="match status" value="1"/>
</dbReference>
<dbReference type="InterPro" id="IPR017853">
    <property type="entry name" value="GH"/>
</dbReference>
<dbReference type="SUPFAM" id="SSF51445">
    <property type="entry name" value="(Trans)glycosidases"/>
    <property type="match status" value="1"/>
</dbReference>
<dbReference type="Gene3D" id="3.20.20.300">
    <property type="entry name" value="Glycoside hydrolase, family 3, N-terminal domain"/>
    <property type="match status" value="1"/>
</dbReference>
<dbReference type="PRINTS" id="PR00133">
    <property type="entry name" value="GLHYDRLASE3"/>
</dbReference>
<dbReference type="InterPro" id="IPR026891">
    <property type="entry name" value="Fn3-like"/>
</dbReference>
<keyword evidence="2 5" id="KW-0378">Hydrolase</keyword>
<feature type="domain" description="Fibronectin type III-like" evidence="4">
    <location>
        <begin position="767"/>
        <end position="845"/>
    </location>
</feature>
<evidence type="ECO:0000256" key="1">
    <source>
        <dbReference type="ARBA" id="ARBA00005336"/>
    </source>
</evidence>
<dbReference type="InterPro" id="IPR036962">
    <property type="entry name" value="Glyco_hydro_3_N_sf"/>
</dbReference>
<accession>A0A916TSZ5</accession>
<evidence type="ECO:0000313" key="6">
    <source>
        <dbReference type="Proteomes" id="UP000608154"/>
    </source>
</evidence>
<dbReference type="InterPro" id="IPR001764">
    <property type="entry name" value="Glyco_hydro_3_N"/>
</dbReference>
<sequence>MMTKADRPARIRIVLAAGALALSPGLASSSYAEDAGSPKHTLSWMSARIVAEQAAAVDDAAKEAVANRRAKQLIAAMTLPQKMQQLTGSKAEILPELPQCYGARHVSGIASLAIPTFRITNGPVGVGQNDCVARSVYEAVKDNPNPYASYVAYTHPTSAKATALPSAMAVAASFDPAVATTFGEVIATEMNNLALHVFEAPGVNLARLPILGRNFEYFGEDPYLTGTMAVAETKVVQDHGIIAMVKHYVANEQETNRQTIQESVDQQTLRELYLLPFEMALKDGKAGAVMCAYNYVNGASSCESEHLLTDVLREDWGFTGYVQSDFFAMKSTASTLTTGMDHEMPTPLHWAPDKLQPALDKGEITVGDIDTALERRFTQMFKAGVFDRPLVQTPIDFAAGGRKAREVGTEGAVLLQNNGVLPFSPDVRSVVLIGKATQVYAQQAVAGGSMTGKPMGAGGGSSDVVPEYTVTPIQGLRQTLRERGNGQASVKLVLVDDTNTSATVDGTQTTFAAALDEAAGADAVVVMAGTVSEEGADRATFDGLGGQKLAASAAAGTSLDWYAEKPNIMATNRPNDNPAMDSRTVAMIEAVMATTSKTGMAMARKTALVLKDNAGVAMTPSLVGTDGPAILEVWFPGQEDGNIVADVVFGRTNPSGKLPVTFPYAGKGFLDHITPEQFPGVAATGSGDQTVEYSEKLNIGYRWYDANVSGECAPVKGVNPCVAFPFGHGLSYTTFKLGKARLSFDKASKTYSASVKVTNTGKRPGAEVIQVYISLPESASEVGARQPPKRLVGFDKVRLESGRSATVEISIDPAASNHPFSVWSETAQNWITPAGSHTIWVGRSSSPRDLAKAGSVSF</sequence>
<dbReference type="Pfam" id="PF14310">
    <property type="entry name" value="Fn3-like"/>
    <property type="match status" value="1"/>
</dbReference>
<dbReference type="Pfam" id="PF00933">
    <property type="entry name" value="Glyco_hydro_3"/>
    <property type="match status" value="1"/>
</dbReference>
<evidence type="ECO:0000259" key="4">
    <source>
        <dbReference type="SMART" id="SM01217"/>
    </source>
</evidence>
<protein>
    <submittedName>
        <fullName evidence="5">Glycosyl hydrolase</fullName>
    </submittedName>
</protein>
<name>A0A916TSZ5_9SPHN</name>
<dbReference type="Gene3D" id="2.60.40.10">
    <property type="entry name" value="Immunoglobulins"/>
    <property type="match status" value="1"/>
</dbReference>
<keyword evidence="6" id="KW-1185">Reference proteome</keyword>
<comment type="caution">
    <text evidence="5">The sequence shown here is derived from an EMBL/GenBank/DDBJ whole genome shotgun (WGS) entry which is preliminary data.</text>
</comment>
<feature type="signal peptide" evidence="3">
    <location>
        <begin position="1"/>
        <end position="32"/>
    </location>
</feature>
<keyword evidence="3" id="KW-0732">Signal</keyword>
<evidence type="ECO:0000256" key="3">
    <source>
        <dbReference type="SAM" id="SignalP"/>
    </source>
</evidence>
<dbReference type="InterPro" id="IPR002772">
    <property type="entry name" value="Glyco_hydro_3_C"/>
</dbReference>
<dbReference type="PANTHER" id="PTHR42715">
    <property type="entry name" value="BETA-GLUCOSIDASE"/>
    <property type="match status" value="1"/>
</dbReference>
<dbReference type="AlphaFoldDB" id="A0A916TSZ5"/>
<dbReference type="Proteomes" id="UP000608154">
    <property type="component" value="Unassembled WGS sequence"/>
</dbReference>
<feature type="chain" id="PRO_5037596034" evidence="3">
    <location>
        <begin position="33"/>
        <end position="858"/>
    </location>
</feature>
<proteinExistence type="inferred from homology"/>
<dbReference type="GO" id="GO:0009251">
    <property type="term" value="P:glucan catabolic process"/>
    <property type="evidence" value="ECO:0007669"/>
    <property type="project" value="TreeGrafter"/>
</dbReference>
<dbReference type="Pfam" id="PF01915">
    <property type="entry name" value="Glyco_hydro_3_C"/>
    <property type="match status" value="1"/>
</dbReference>
<reference evidence="5" key="2">
    <citation type="submission" date="2020-09" db="EMBL/GenBank/DDBJ databases">
        <authorList>
            <person name="Sun Q."/>
            <person name="Zhou Y."/>
        </authorList>
    </citation>
    <scope>NUCLEOTIDE SEQUENCE</scope>
    <source>
        <strain evidence="5">CGMCC 1.15095</strain>
    </source>
</reference>
<comment type="similarity">
    <text evidence="1">Belongs to the glycosyl hydrolase 3 family.</text>
</comment>
<evidence type="ECO:0000313" key="5">
    <source>
        <dbReference type="EMBL" id="GGC00838.1"/>
    </source>
</evidence>
<dbReference type="SMART" id="SM01217">
    <property type="entry name" value="Fn3_like"/>
    <property type="match status" value="1"/>
</dbReference>
<reference evidence="5" key="1">
    <citation type="journal article" date="2014" name="Int. J. Syst. Evol. Microbiol.">
        <title>Complete genome sequence of Corynebacterium casei LMG S-19264T (=DSM 44701T), isolated from a smear-ripened cheese.</title>
        <authorList>
            <consortium name="US DOE Joint Genome Institute (JGI-PGF)"/>
            <person name="Walter F."/>
            <person name="Albersmeier A."/>
            <person name="Kalinowski J."/>
            <person name="Ruckert C."/>
        </authorList>
    </citation>
    <scope>NUCLEOTIDE SEQUENCE</scope>
    <source>
        <strain evidence="5">CGMCC 1.15095</strain>
    </source>
</reference>
<dbReference type="InterPro" id="IPR050288">
    <property type="entry name" value="Cellulose_deg_GH3"/>
</dbReference>
<dbReference type="InterPro" id="IPR013783">
    <property type="entry name" value="Ig-like_fold"/>
</dbReference>
<gene>
    <name evidence="5" type="primary">bglX</name>
    <name evidence="5" type="ORF">GCM10011494_19240</name>
</gene>
<dbReference type="SUPFAM" id="SSF52279">
    <property type="entry name" value="Beta-D-glucan exohydrolase, C-terminal domain"/>
    <property type="match status" value="1"/>
</dbReference>
<dbReference type="PANTHER" id="PTHR42715:SF10">
    <property type="entry name" value="BETA-GLUCOSIDASE"/>
    <property type="match status" value="1"/>
</dbReference>
<dbReference type="GO" id="GO:0008422">
    <property type="term" value="F:beta-glucosidase activity"/>
    <property type="evidence" value="ECO:0007669"/>
    <property type="project" value="TreeGrafter"/>
</dbReference>
<evidence type="ECO:0000256" key="2">
    <source>
        <dbReference type="ARBA" id="ARBA00022801"/>
    </source>
</evidence>
<dbReference type="InterPro" id="IPR036881">
    <property type="entry name" value="Glyco_hydro_3_C_sf"/>
</dbReference>
<organism evidence="5 6">
    <name type="scientific">Novosphingobium endophyticum</name>
    <dbReference type="NCBI Taxonomy" id="1955250"/>
    <lineage>
        <taxon>Bacteria</taxon>
        <taxon>Pseudomonadati</taxon>
        <taxon>Pseudomonadota</taxon>
        <taxon>Alphaproteobacteria</taxon>
        <taxon>Sphingomonadales</taxon>
        <taxon>Sphingomonadaceae</taxon>
        <taxon>Novosphingobium</taxon>
    </lineage>
</organism>
<dbReference type="EMBL" id="BMHK01000011">
    <property type="protein sequence ID" value="GGC00838.1"/>
    <property type="molecule type" value="Genomic_DNA"/>
</dbReference>